<dbReference type="GO" id="GO:0008173">
    <property type="term" value="F:RNA methyltransferase activity"/>
    <property type="evidence" value="ECO:0007669"/>
    <property type="project" value="InterPro"/>
</dbReference>
<name>A0A0C1U9E0_9CLOT</name>
<evidence type="ECO:0000256" key="2">
    <source>
        <dbReference type="ARBA" id="ARBA00022679"/>
    </source>
</evidence>
<proteinExistence type="predicted"/>
<keyword evidence="1 4" id="KW-0489">Methyltransferase</keyword>
<dbReference type="Proteomes" id="UP000031366">
    <property type="component" value="Unassembled WGS sequence"/>
</dbReference>
<dbReference type="InterPro" id="IPR051259">
    <property type="entry name" value="rRNA_Methyltransferase"/>
</dbReference>
<dbReference type="Gene3D" id="3.40.1280.10">
    <property type="match status" value="1"/>
</dbReference>
<dbReference type="GO" id="GO:0032259">
    <property type="term" value="P:methylation"/>
    <property type="evidence" value="ECO:0007669"/>
    <property type="project" value="UniProtKB-KW"/>
</dbReference>
<dbReference type="CDD" id="cd18082">
    <property type="entry name" value="SpoU-like_family"/>
    <property type="match status" value="1"/>
</dbReference>
<evidence type="ECO:0000313" key="4">
    <source>
        <dbReference type="EMBL" id="KIE48303.1"/>
    </source>
</evidence>
<dbReference type="InterPro" id="IPR001537">
    <property type="entry name" value="SpoU_MeTrfase"/>
</dbReference>
<dbReference type="PANTHER" id="PTHR43191">
    <property type="entry name" value="RRNA METHYLTRANSFERASE 3"/>
    <property type="match status" value="1"/>
</dbReference>
<dbReference type="SUPFAM" id="SSF75217">
    <property type="entry name" value="alpha/beta knot"/>
    <property type="match status" value="1"/>
</dbReference>
<dbReference type="PANTHER" id="PTHR43191:SF2">
    <property type="entry name" value="RRNA METHYLTRANSFERASE 3, MITOCHONDRIAL"/>
    <property type="match status" value="1"/>
</dbReference>
<dbReference type="AlphaFoldDB" id="A0A0C1U9E0"/>
<dbReference type="InterPro" id="IPR029026">
    <property type="entry name" value="tRNA_m1G_MTases_N"/>
</dbReference>
<protein>
    <submittedName>
        <fullName evidence="4">SpoU rRNA Methylase family protein</fullName>
    </submittedName>
</protein>
<comment type="caution">
    <text evidence="4">The sequence shown here is derived from an EMBL/GenBank/DDBJ whole genome shotgun (WGS) entry which is preliminary data.</text>
</comment>
<dbReference type="GO" id="GO:0003723">
    <property type="term" value="F:RNA binding"/>
    <property type="evidence" value="ECO:0007669"/>
    <property type="project" value="InterPro"/>
</dbReference>
<dbReference type="STRING" id="29341.RSJ17_10035"/>
<dbReference type="Pfam" id="PF00588">
    <property type="entry name" value="SpoU_methylase"/>
    <property type="match status" value="1"/>
</dbReference>
<dbReference type="InterPro" id="IPR029028">
    <property type="entry name" value="Alpha/beta_knot_MTases"/>
</dbReference>
<evidence type="ECO:0000256" key="1">
    <source>
        <dbReference type="ARBA" id="ARBA00022603"/>
    </source>
</evidence>
<dbReference type="EMBL" id="AYSO01000011">
    <property type="protein sequence ID" value="KIE48303.1"/>
    <property type="molecule type" value="Genomic_DNA"/>
</dbReference>
<keyword evidence="2" id="KW-0808">Transferase</keyword>
<accession>A0A0C1U9E0</accession>
<evidence type="ECO:0000259" key="3">
    <source>
        <dbReference type="Pfam" id="PF00588"/>
    </source>
</evidence>
<dbReference type="GO" id="GO:0006396">
    <property type="term" value="P:RNA processing"/>
    <property type="evidence" value="ECO:0007669"/>
    <property type="project" value="InterPro"/>
</dbReference>
<keyword evidence="5" id="KW-1185">Reference proteome</keyword>
<evidence type="ECO:0000313" key="5">
    <source>
        <dbReference type="Proteomes" id="UP000031366"/>
    </source>
</evidence>
<reference evidence="4 5" key="1">
    <citation type="journal article" date="2015" name="Infect. Genet. Evol.">
        <title>Genomic sequences of six botulinum neurotoxin-producing strains representing three clostridial species illustrate the mobility and diversity of botulinum neurotoxin genes.</title>
        <authorList>
            <person name="Smith T.J."/>
            <person name="Hill K.K."/>
            <person name="Xie G."/>
            <person name="Foley B.T."/>
            <person name="Williamson C.H."/>
            <person name="Foster J.T."/>
            <person name="Johnson S.L."/>
            <person name="Chertkov O."/>
            <person name="Teshima H."/>
            <person name="Gibbons H.S."/>
            <person name="Johnsky L.A."/>
            <person name="Karavis M.A."/>
            <person name="Smith L.A."/>
        </authorList>
    </citation>
    <scope>NUCLEOTIDE SEQUENCE [LARGE SCALE GENOMIC DNA]</scope>
    <source>
        <strain evidence="4 5">CDC 2741</strain>
    </source>
</reference>
<gene>
    <name evidence="4" type="ORF">U732_4042</name>
</gene>
<sequence length="275" mass="31743">MLNFNIELFWIYKNYRIDSIIFLRKKFRSNEKEFKEMILKKYKKQFEYSYTFGVFATIELINTRPDKVIAIVVKSSYIEKDNGINLYELCRSKNIDIKVNDDIFSRITDKENYYVIGIFKKYSLDLDRNKSHIVLVNPSNMGNMGTIIRTMVGFGMDNLAIISPGVDVFDPKVIRASMGALFKISFSYYGDFNTYIEDFIHHNIYTFMIDGENSIKNIAADEDKLYSLVFGNEATGLDDKFLNIGTSIAIAHSDEIDSLNLSIAVGIASYEFFKN</sequence>
<feature type="domain" description="tRNA/rRNA methyltransferase SpoU type" evidence="3">
    <location>
        <begin position="132"/>
        <end position="270"/>
    </location>
</feature>
<organism evidence="4 5">
    <name type="scientific">Clostridium argentinense CDC 2741</name>
    <dbReference type="NCBI Taxonomy" id="1418104"/>
    <lineage>
        <taxon>Bacteria</taxon>
        <taxon>Bacillati</taxon>
        <taxon>Bacillota</taxon>
        <taxon>Clostridia</taxon>
        <taxon>Eubacteriales</taxon>
        <taxon>Clostridiaceae</taxon>
        <taxon>Clostridium</taxon>
    </lineage>
</organism>